<dbReference type="RefSeq" id="WP_160990027.1">
    <property type="nucleotide sequence ID" value="NZ_WWCO01000006.1"/>
</dbReference>
<protein>
    <submittedName>
        <fullName evidence="1">DUF4160 domain-containing protein</fullName>
    </submittedName>
</protein>
<evidence type="ECO:0000313" key="2">
    <source>
        <dbReference type="Proteomes" id="UP000449678"/>
    </source>
</evidence>
<sequence length="130" mass="14876">MNKEQKLVEECKNADTLPKITATLSRLLSEGYSIWTDGTLYNVKHLVDKTSGIKIEIFGKEHAPPHFHVSRGDIDASFTIESCQHLVGNIGNREKKLIEFWYEQSRETLIKIWNETRPTDCPVGPIRPPE</sequence>
<comment type="caution">
    <text evidence="1">The sequence shown here is derived from an EMBL/GenBank/DDBJ whole genome shotgun (WGS) entry which is preliminary data.</text>
</comment>
<dbReference type="Proteomes" id="UP000449678">
    <property type="component" value="Unassembled WGS sequence"/>
</dbReference>
<organism evidence="1 2">
    <name type="scientific">Duganella lactea</name>
    <dbReference type="NCBI Taxonomy" id="2692173"/>
    <lineage>
        <taxon>Bacteria</taxon>
        <taxon>Pseudomonadati</taxon>
        <taxon>Pseudomonadota</taxon>
        <taxon>Betaproteobacteria</taxon>
        <taxon>Burkholderiales</taxon>
        <taxon>Oxalobacteraceae</taxon>
        <taxon>Telluria group</taxon>
        <taxon>Duganella</taxon>
    </lineage>
</organism>
<gene>
    <name evidence="1" type="ORF">GTP38_09750</name>
</gene>
<accession>A0ABW9VAG3</accession>
<name>A0ABW9VAG3_9BURK</name>
<keyword evidence="2" id="KW-1185">Reference proteome</keyword>
<dbReference type="Pfam" id="PF13711">
    <property type="entry name" value="DUF4160"/>
    <property type="match status" value="1"/>
</dbReference>
<proteinExistence type="predicted"/>
<dbReference type="EMBL" id="WWCO01000006">
    <property type="protein sequence ID" value="MYM34622.1"/>
    <property type="molecule type" value="Genomic_DNA"/>
</dbReference>
<evidence type="ECO:0000313" key="1">
    <source>
        <dbReference type="EMBL" id="MYM34622.1"/>
    </source>
</evidence>
<dbReference type="InterPro" id="IPR025427">
    <property type="entry name" value="DUF4160"/>
</dbReference>
<reference evidence="1 2" key="1">
    <citation type="submission" date="2019-12" db="EMBL/GenBank/DDBJ databases">
        <title>Novel species isolated from a subtropical stream in China.</title>
        <authorList>
            <person name="Lu H."/>
        </authorList>
    </citation>
    <scope>NUCLEOTIDE SEQUENCE [LARGE SCALE GENOMIC DNA]</scope>
    <source>
        <strain evidence="1 2">FT94W</strain>
    </source>
</reference>